<dbReference type="AlphaFoldDB" id="A0A376C1F3"/>
<dbReference type="PROSITE" id="PS51257">
    <property type="entry name" value="PROKAR_LIPOPROTEIN"/>
    <property type="match status" value="1"/>
</dbReference>
<sequence length="160" mass="18048">MKKSVVVGLMSSVFLLSACREDETYDPVQFYKYDLSTSWKIMSITKDGVDIGNGSLYNLCTKDKDTRAYVRYEDTNKFDGASILYEPTSVADSCGFRSLNQFQAHLDREKLTMDFGTETINAIIVKLKNGELILEYELTGDAGSNYWGLGGGKYREVLKR</sequence>
<dbReference type="RefSeq" id="WP_002688722.1">
    <property type="nucleotide sequence ID" value="NZ_UFTJ01000002.1"/>
</dbReference>
<evidence type="ECO:0000313" key="1">
    <source>
        <dbReference type="EMBL" id="SSZ55902.1"/>
    </source>
</evidence>
<gene>
    <name evidence="1" type="ORF">NCTC11661_01301</name>
</gene>
<reference evidence="1 2" key="1">
    <citation type="submission" date="2018-06" db="EMBL/GenBank/DDBJ databases">
        <authorList>
            <consortium name="Pathogen Informatics"/>
            <person name="Doyle S."/>
        </authorList>
    </citation>
    <scope>NUCLEOTIDE SEQUENCE [LARGE SCALE GENOMIC DNA]</scope>
    <source>
        <strain evidence="1 2">NCTC11661</strain>
    </source>
</reference>
<proteinExistence type="predicted"/>
<dbReference type="Proteomes" id="UP000255515">
    <property type="component" value="Unassembled WGS sequence"/>
</dbReference>
<dbReference type="EMBL" id="UFTJ01000002">
    <property type="protein sequence ID" value="SSZ55902.1"/>
    <property type="molecule type" value="Genomic_DNA"/>
</dbReference>
<protein>
    <submittedName>
        <fullName evidence="1">Uncharacterized protein</fullName>
    </submittedName>
</protein>
<evidence type="ECO:0000313" key="2">
    <source>
        <dbReference type="Proteomes" id="UP000255515"/>
    </source>
</evidence>
<accession>A0A376C1F3</accession>
<name>A0A376C1F3_9FLAO</name>
<organism evidence="1 2">
    <name type="scientific">Bergeyella zoohelcum</name>
    <dbReference type="NCBI Taxonomy" id="1015"/>
    <lineage>
        <taxon>Bacteria</taxon>
        <taxon>Pseudomonadati</taxon>
        <taxon>Bacteroidota</taxon>
        <taxon>Flavobacteriia</taxon>
        <taxon>Flavobacteriales</taxon>
        <taxon>Weeksellaceae</taxon>
        <taxon>Bergeyella</taxon>
    </lineage>
</organism>